<dbReference type="Gene3D" id="3.90.1510.10">
    <property type="entry name" value="Glycerate kinase, domain 2"/>
    <property type="match status" value="1"/>
</dbReference>
<evidence type="ECO:0000313" key="6">
    <source>
        <dbReference type="Proteomes" id="UP000259636"/>
    </source>
</evidence>
<dbReference type="Gene3D" id="3.40.50.10350">
    <property type="entry name" value="Glycerate kinase, domain 1"/>
    <property type="match status" value="1"/>
</dbReference>
<dbReference type="SUPFAM" id="SSF110738">
    <property type="entry name" value="Glycerate kinase I"/>
    <property type="match status" value="1"/>
</dbReference>
<sequence length="373" mass="36957">MLIAADKFKGSLTAVEVAEHVAAGLRRARPGTEVEALPVADGGDGTVAAAVAAGFTRHTREVTGPTGEPVTAAWALRGTTAVVEMAEASGLQHLPGGVPAPLTATTHGSGELIAAALDAGARTLVFGVGGSATTDGGAGMLTALGARLLTADGAPVGPGGAALAALARADLSGLDPRLAEVDLILASDVDNPLTGPTGAAAVYGPQKGADEDDVRTLDAALAHYARVLTEALGDRAAEAAKAPGAGAAGGIGFGALVGLGARFRPGIEVMLDVLGFADALDRADLVITGEGSLDTQTLHGKAPAGVAAAARARGIDTVAVCGRLALDTEALEKAGIRRAYALAEIEPDPERCFSEAGPLLEQVAQSLGEEWLA</sequence>
<keyword evidence="2 4" id="KW-0808">Transferase</keyword>
<dbReference type="NCBIfam" id="TIGR00045">
    <property type="entry name" value="glycerate kinase"/>
    <property type="match status" value="1"/>
</dbReference>
<comment type="similarity">
    <text evidence="1 4">Belongs to the glycerate kinase type-1 family.</text>
</comment>
<dbReference type="EMBL" id="CP031742">
    <property type="protein sequence ID" value="AXQ53828.1"/>
    <property type="molecule type" value="Genomic_DNA"/>
</dbReference>
<dbReference type="Pfam" id="PF02595">
    <property type="entry name" value="Gly_kinase"/>
    <property type="match status" value="1"/>
</dbReference>
<protein>
    <submittedName>
        <fullName evidence="5">Glycerate kinase</fullName>
        <ecNumber evidence="5">2.7.1.-</ecNumber>
    </submittedName>
</protein>
<dbReference type="KEGG" id="sky:D0C37_03855"/>
<dbReference type="Proteomes" id="UP000259636">
    <property type="component" value="Chromosome"/>
</dbReference>
<gene>
    <name evidence="5" type="ORF">D0C37_03855</name>
</gene>
<accession>A0A385D637</accession>
<keyword evidence="3 4" id="KW-0418">Kinase</keyword>
<evidence type="ECO:0000256" key="1">
    <source>
        <dbReference type="ARBA" id="ARBA00006284"/>
    </source>
</evidence>
<dbReference type="AlphaFoldDB" id="A0A385D637"/>
<name>A0A385D637_9ACTN</name>
<organism evidence="5 6">
    <name type="scientific">Streptomyces koyangensis</name>
    <dbReference type="NCBI Taxonomy" id="188770"/>
    <lineage>
        <taxon>Bacteria</taxon>
        <taxon>Bacillati</taxon>
        <taxon>Actinomycetota</taxon>
        <taxon>Actinomycetes</taxon>
        <taxon>Kitasatosporales</taxon>
        <taxon>Streptomycetaceae</taxon>
        <taxon>Streptomyces</taxon>
        <taxon>Streptomyces aurantiacus group</taxon>
    </lineage>
</organism>
<dbReference type="InterPro" id="IPR018197">
    <property type="entry name" value="Glycerate_kinase_RE-like"/>
</dbReference>
<dbReference type="InterPro" id="IPR018193">
    <property type="entry name" value="Glyc_kinase_flavodox-like_fold"/>
</dbReference>
<proteinExistence type="inferred from homology"/>
<dbReference type="PANTHER" id="PTHR21599">
    <property type="entry name" value="GLYCERATE KINASE"/>
    <property type="match status" value="1"/>
</dbReference>
<dbReference type="RefSeq" id="WP_101278482.1">
    <property type="nucleotide sequence ID" value="NZ_CP031742.1"/>
</dbReference>
<dbReference type="EC" id="2.7.1.-" evidence="5"/>
<dbReference type="InterPro" id="IPR036129">
    <property type="entry name" value="Glycerate_kinase_sf"/>
</dbReference>
<reference evidence="5 6" key="1">
    <citation type="submission" date="2018-08" db="EMBL/GenBank/DDBJ databases">
        <authorList>
            <person name="Ferrada E.E."/>
            <person name="Latorre B.A."/>
        </authorList>
    </citation>
    <scope>NUCLEOTIDE SEQUENCE [LARGE SCALE GENOMIC DNA]</scope>
    <source>
        <strain evidence="5 6">VK-A60T</strain>
    </source>
</reference>
<evidence type="ECO:0000313" key="5">
    <source>
        <dbReference type="EMBL" id="AXQ53828.1"/>
    </source>
</evidence>
<evidence type="ECO:0000256" key="3">
    <source>
        <dbReference type="ARBA" id="ARBA00022777"/>
    </source>
</evidence>
<dbReference type="GO" id="GO:0008887">
    <property type="term" value="F:glycerate kinase activity"/>
    <property type="evidence" value="ECO:0007669"/>
    <property type="project" value="UniProtKB-UniRule"/>
</dbReference>
<evidence type="ECO:0000256" key="2">
    <source>
        <dbReference type="ARBA" id="ARBA00022679"/>
    </source>
</evidence>
<dbReference type="PIRSF" id="PIRSF006078">
    <property type="entry name" value="GlxK"/>
    <property type="match status" value="1"/>
</dbReference>
<dbReference type="GO" id="GO:0031388">
    <property type="term" value="P:organic acid phosphorylation"/>
    <property type="evidence" value="ECO:0007669"/>
    <property type="project" value="UniProtKB-UniRule"/>
</dbReference>
<dbReference type="PANTHER" id="PTHR21599:SF0">
    <property type="entry name" value="GLYCERATE KINASE"/>
    <property type="match status" value="1"/>
</dbReference>
<dbReference type="InterPro" id="IPR004381">
    <property type="entry name" value="Glycerate_kinase"/>
</dbReference>
<evidence type="ECO:0000256" key="4">
    <source>
        <dbReference type="PIRNR" id="PIRNR006078"/>
    </source>
</evidence>
<dbReference type="GeneID" id="300113356"/>